<protein>
    <recommendedName>
        <fullName evidence="1">Rhodanese domain-containing protein</fullName>
    </recommendedName>
</protein>
<proteinExistence type="predicted"/>
<name>A0A128FCV0_9GAMM</name>
<dbReference type="AlphaFoldDB" id="A0A128FCV0"/>
<dbReference type="InterPro" id="IPR001763">
    <property type="entry name" value="Rhodanese-like_dom"/>
</dbReference>
<feature type="domain" description="Rhodanese" evidence="1">
    <location>
        <begin position="128"/>
        <end position="176"/>
    </location>
</feature>
<dbReference type="STRING" id="1796497.GCE9029_04207"/>
<accession>A0A128FCV0</accession>
<dbReference type="PROSITE" id="PS50206">
    <property type="entry name" value="RHODANESE_3"/>
    <property type="match status" value="1"/>
</dbReference>
<gene>
    <name evidence="2" type="ORF">GCE9029_04207</name>
</gene>
<dbReference type="OrthoDB" id="176845at2"/>
<sequence length="182" mass="20307">MNILKLFKEISFICAILYSLQVISISAETIPEPDDYRTENYRAAVPETLSGGQVIASAEQLATFIKARRPVLIDVFPAPNKPDNLSSDTLWIEPSRETLPGALWLANVGHGIAPDSLIHLFQNQLPVDAPVVIFCEPNCWHSWNAGKRAIELGAKEVYWYRAGVKGWKEAGYALETQYPVRP</sequence>
<dbReference type="Gene3D" id="3.40.250.10">
    <property type="entry name" value="Rhodanese-like domain"/>
    <property type="match status" value="1"/>
</dbReference>
<evidence type="ECO:0000313" key="2">
    <source>
        <dbReference type="EMBL" id="CZF84111.1"/>
    </source>
</evidence>
<evidence type="ECO:0000313" key="3">
    <source>
        <dbReference type="Proteomes" id="UP000071641"/>
    </source>
</evidence>
<dbReference type="Proteomes" id="UP000071641">
    <property type="component" value="Unassembled WGS sequence"/>
</dbReference>
<evidence type="ECO:0000259" key="1">
    <source>
        <dbReference type="PROSITE" id="PS50206"/>
    </source>
</evidence>
<keyword evidence="3" id="KW-1185">Reference proteome</keyword>
<dbReference type="EMBL" id="FIZX01000004">
    <property type="protein sequence ID" value="CZF84111.1"/>
    <property type="molecule type" value="Genomic_DNA"/>
</dbReference>
<organism evidence="2 3">
    <name type="scientific">Grimontia celer</name>
    <dbReference type="NCBI Taxonomy" id="1796497"/>
    <lineage>
        <taxon>Bacteria</taxon>
        <taxon>Pseudomonadati</taxon>
        <taxon>Pseudomonadota</taxon>
        <taxon>Gammaproteobacteria</taxon>
        <taxon>Vibrionales</taxon>
        <taxon>Vibrionaceae</taxon>
        <taxon>Grimontia</taxon>
    </lineage>
</organism>
<dbReference type="InterPro" id="IPR022376">
    <property type="entry name" value="PQQ_CXXCW"/>
</dbReference>
<dbReference type="NCBIfam" id="TIGR03865">
    <property type="entry name" value="PQQ_CXXCW"/>
    <property type="match status" value="1"/>
</dbReference>
<dbReference type="RefSeq" id="WP_082804407.1">
    <property type="nucleotide sequence ID" value="NZ_FIZX01000004.1"/>
</dbReference>
<dbReference type="SUPFAM" id="SSF52821">
    <property type="entry name" value="Rhodanese/Cell cycle control phosphatase"/>
    <property type="match status" value="1"/>
</dbReference>
<dbReference type="InterPro" id="IPR036873">
    <property type="entry name" value="Rhodanese-like_dom_sf"/>
</dbReference>
<dbReference type="Pfam" id="PF00581">
    <property type="entry name" value="Rhodanese"/>
    <property type="match status" value="1"/>
</dbReference>
<reference evidence="3" key="1">
    <citation type="submission" date="2016-02" db="EMBL/GenBank/DDBJ databases">
        <authorList>
            <person name="Rodrigo-Torres Lidia"/>
            <person name="Arahal R.David."/>
        </authorList>
    </citation>
    <scope>NUCLEOTIDE SEQUENCE [LARGE SCALE GENOMIC DNA]</scope>
    <source>
        <strain evidence="3">CECT 9029</strain>
    </source>
</reference>